<reference evidence="2" key="1">
    <citation type="journal article" date="2014" name="Front. Microbiol.">
        <title>High frequency of phylogenetically diverse reductive dehalogenase-homologous genes in deep subseafloor sedimentary metagenomes.</title>
        <authorList>
            <person name="Kawai M."/>
            <person name="Futagami T."/>
            <person name="Toyoda A."/>
            <person name="Takaki Y."/>
            <person name="Nishi S."/>
            <person name="Hori S."/>
            <person name="Arai W."/>
            <person name="Tsubouchi T."/>
            <person name="Morono Y."/>
            <person name="Uchiyama I."/>
            <person name="Ito T."/>
            <person name="Fujiyama A."/>
            <person name="Inagaki F."/>
            <person name="Takami H."/>
        </authorList>
    </citation>
    <scope>NUCLEOTIDE SEQUENCE</scope>
    <source>
        <strain evidence="2">Expedition CK06-06</strain>
    </source>
</reference>
<name>X1IDZ0_9ZZZZ</name>
<feature type="compositionally biased region" description="Basic and acidic residues" evidence="1">
    <location>
        <begin position="37"/>
        <end position="46"/>
    </location>
</feature>
<proteinExistence type="predicted"/>
<dbReference type="AlphaFoldDB" id="X1IDZ0"/>
<protein>
    <submittedName>
        <fullName evidence="2">Uncharacterized protein</fullName>
    </submittedName>
</protein>
<organism evidence="2">
    <name type="scientific">marine sediment metagenome</name>
    <dbReference type="NCBI Taxonomy" id="412755"/>
    <lineage>
        <taxon>unclassified sequences</taxon>
        <taxon>metagenomes</taxon>
        <taxon>ecological metagenomes</taxon>
    </lineage>
</organism>
<evidence type="ECO:0000256" key="1">
    <source>
        <dbReference type="SAM" id="MobiDB-lite"/>
    </source>
</evidence>
<evidence type="ECO:0000313" key="2">
    <source>
        <dbReference type="EMBL" id="GAH55808.1"/>
    </source>
</evidence>
<feature type="region of interest" description="Disordered" evidence="1">
    <location>
        <begin position="24"/>
        <end position="46"/>
    </location>
</feature>
<accession>X1IDZ0</accession>
<gene>
    <name evidence="2" type="ORF">S03H2_28314</name>
</gene>
<comment type="caution">
    <text evidence="2">The sequence shown here is derived from an EMBL/GenBank/DDBJ whole genome shotgun (WGS) entry which is preliminary data.</text>
</comment>
<dbReference type="EMBL" id="BARU01017056">
    <property type="protein sequence ID" value="GAH55808.1"/>
    <property type="molecule type" value="Genomic_DNA"/>
</dbReference>
<sequence length="46" mass="5341">MRNIPKLPEPPILASKKDEWNNAIEINPSAHNKNKYRHPDIKGHPM</sequence>